<gene>
    <name evidence="1" type="ORF">BIFPSEUDO_02550</name>
</gene>
<reference evidence="1 2" key="1">
    <citation type="submission" date="2009-02" db="EMBL/GenBank/DDBJ databases">
        <title>Draft genome sequence of Bifidobacterium pseudocatenulatum (DSM 20438).</title>
        <authorList>
            <person name="Sudarsanam P."/>
            <person name="Ley R."/>
            <person name="Guruge J."/>
            <person name="Turnbaugh P.J."/>
            <person name="Mahowald M."/>
            <person name="Liep D."/>
            <person name="Gordon J."/>
        </authorList>
    </citation>
    <scope>NUCLEOTIDE SEQUENCE [LARGE SCALE GENOMIC DNA]</scope>
    <source>
        <strain evidence="1 2">DSM 20438</strain>
    </source>
</reference>
<reference evidence="1 2" key="2">
    <citation type="submission" date="2009-02" db="EMBL/GenBank/DDBJ databases">
        <authorList>
            <person name="Fulton L."/>
            <person name="Clifton S."/>
            <person name="Fulton B."/>
            <person name="Xu J."/>
            <person name="Minx P."/>
            <person name="Pepin K.H."/>
            <person name="Johnson M."/>
            <person name="Bhonagiri V."/>
            <person name="Nash W.E."/>
            <person name="Mardis E.R."/>
            <person name="Wilson R.K."/>
        </authorList>
    </citation>
    <scope>NUCLEOTIDE SEQUENCE [LARGE SCALE GENOMIC DNA]</scope>
    <source>
        <strain evidence="1 2">DSM 20438</strain>
    </source>
</reference>
<evidence type="ECO:0000313" key="1">
    <source>
        <dbReference type="EMBL" id="EEG71669.1"/>
    </source>
</evidence>
<comment type="caution">
    <text evidence="1">The sequence shown here is derived from an EMBL/GenBank/DDBJ whole genome shotgun (WGS) entry which is preliminary data.</text>
</comment>
<dbReference type="Proteomes" id="UP000003875">
    <property type="component" value="Unassembled WGS sequence"/>
</dbReference>
<proteinExistence type="predicted"/>
<organism evidence="1 2">
    <name type="scientific">Bifidobacterium pseudocatenulatum DSM 20438 = JCM 1200 = LMG 10505</name>
    <dbReference type="NCBI Taxonomy" id="547043"/>
    <lineage>
        <taxon>Bacteria</taxon>
        <taxon>Bacillati</taxon>
        <taxon>Actinomycetota</taxon>
        <taxon>Actinomycetes</taxon>
        <taxon>Bifidobacteriales</taxon>
        <taxon>Bifidobacteriaceae</taxon>
        <taxon>Bifidobacterium</taxon>
    </lineage>
</organism>
<name>C0BQA6_BIFPS</name>
<protein>
    <submittedName>
        <fullName evidence="1">Uncharacterized protein</fullName>
    </submittedName>
</protein>
<evidence type="ECO:0000313" key="2">
    <source>
        <dbReference type="Proteomes" id="UP000003875"/>
    </source>
</evidence>
<sequence>MPQNVTHAKYHETRGISFLKTWRASIAPCDSASSRPCILR</sequence>
<accession>C0BQA6</accession>
<dbReference type="AlphaFoldDB" id="C0BQA6"/>
<dbReference type="EMBL" id="ABXX02000001">
    <property type="protein sequence ID" value="EEG71669.1"/>
    <property type="molecule type" value="Genomic_DNA"/>
</dbReference>